<name>A0A518E2M2_9BACT</name>
<dbReference type="RefSeq" id="WP_145057516.1">
    <property type="nucleotide sequence ID" value="NZ_CP036433.1"/>
</dbReference>
<dbReference type="Gene3D" id="2.130.10.10">
    <property type="entry name" value="YVTN repeat-like/Quinoprotein amine dehydrogenase"/>
    <property type="match status" value="1"/>
</dbReference>
<evidence type="ECO:0000256" key="1">
    <source>
        <dbReference type="SAM" id="MobiDB-lite"/>
    </source>
</evidence>
<dbReference type="SUPFAM" id="SSF49344">
    <property type="entry name" value="CBD9-like"/>
    <property type="match status" value="1"/>
</dbReference>
<dbReference type="OrthoDB" id="226401at2"/>
<proteinExistence type="predicted"/>
<dbReference type="InterPro" id="IPR024078">
    <property type="entry name" value="LmbE-like_dom_sf"/>
</dbReference>
<dbReference type="Gene3D" id="2.60.40.1190">
    <property type="match status" value="1"/>
</dbReference>
<protein>
    <submittedName>
        <fullName evidence="2">Ycf48-like protein</fullName>
    </submittedName>
</protein>
<dbReference type="PANTHER" id="PTHR47199">
    <property type="entry name" value="PHOTOSYSTEM II STABILITY/ASSEMBLY FACTOR HCF136, CHLOROPLASTIC"/>
    <property type="match status" value="1"/>
</dbReference>
<feature type="region of interest" description="Disordered" evidence="1">
    <location>
        <begin position="592"/>
        <end position="616"/>
    </location>
</feature>
<evidence type="ECO:0000313" key="3">
    <source>
        <dbReference type="Proteomes" id="UP000317648"/>
    </source>
</evidence>
<feature type="region of interest" description="Disordered" evidence="1">
    <location>
        <begin position="200"/>
        <end position="220"/>
    </location>
</feature>
<dbReference type="SUPFAM" id="SSF110296">
    <property type="entry name" value="Oligoxyloglucan reducing end-specific cellobiohydrolase"/>
    <property type="match status" value="2"/>
</dbReference>
<keyword evidence="3" id="KW-1185">Reference proteome</keyword>
<dbReference type="InterPro" id="IPR015943">
    <property type="entry name" value="WD40/YVTN_repeat-like_dom_sf"/>
</dbReference>
<dbReference type="KEGG" id="lcre:Pla8534_62060"/>
<dbReference type="PANTHER" id="PTHR47199:SF2">
    <property type="entry name" value="PHOTOSYSTEM II STABILITY_ASSEMBLY FACTOR HCF136, CHLOROPLASTIC"/>
    <property type="match status" value="1"/>
</dbReference>
<feature type="compositionally biased region" description="Basic and acidic residues" evidence="1">
    <location>
        <begin position="210"/>
        <end position="220"/>
    </location>
</feature>
<evidence type="ECO:0000313" key="2">
    <source>
        <dbReference type="EMBL" id="QDU98339.1"/>
    </source>
</evidence>
<sequence length="1052" mass="114056">MCSRPSISPIACWLPLLGALLLLAPERNAALQAVEIQSEMTPDAELHDLSIVDQDILFAAGDHGVVWRSDDGGRKWTLLPTGVDCRLDSVCFVDSLVGWVAGGSTDAHTHQTNGVLLATADGGRTWKRLAKGMLPALSQVKFFNSRNGWASGQSSSLYPSGLFHTRDGGSSWASVPSDQQMQWPAADFLHLDEGYGAGPQGAGSFSRGGLRRDRQPDEPNRRVRVVRLAKAPPLREPGTGEANIDTPAANVWAAGDAGLLLHRQPQGEWLPVPLPPVAAEFDFQALASVGSHVWAAGTPGTLIFHSPDHGRTWETLPTGQMLPIRSLAFFNQNYGWATGALGTILATRDGGRSWLKRKAGGERTALLGVFSLENAARIPLEVFAQYGASEGYLASAEIVGGEPSELLTGRPPGAAERAREALTRVGAVGVDLFPLPALPGFDDEWSLSRLTAQLQRQAGAPPRRLLEERLVRQIRMWRPDTIVTESVSTEAGAWSQLLSQAVLTAVVQAGDPAAYPQQLSELRLEPWRATRVFGMTTEGDRGAITLSGGSLIPRFGGTLGEHVFTARALLETSVSPQPERLALQQLYSESGSPAPRNLLTGANAPPGGGARRRMASADDAELRTLALAAQRRRTLQQIIKQAEPSPAWLSQMQGLLEQSSEEAAGVTLYQAALRFAEEDRLALAAESFALLAKKYPDHPLTASALQWLVRYGCSAEQAWQTYRQWAATEQMPAGRAVYSAAPIITYQNAAPDPTGQPIAAVSGPLQQRAVRLAAAAEPEITPFDLPQRMQQSLGLGAFIDRTSLALSADPRVRFPMAAAARTLGDEAEALRRYERFQAGAWTSVWANRARLELKQARNDTAAVAGRMPCRRAASKPRLDGRFDDEAWQAAERIPLPSTPTSDTAEVMFAHDAEFLYLAIRCRAPAPASTGQTAGRPRDPQLTGRDRVEVLLDINRDYASYYRLELDDRGWVREGLNESPAWNPKWYVASDRDGESWTIEAAISWDELAPTAPLSGELWAVSLARRSGQGDYGSWIQPADPRSPGFGLLQFTR</sequence>
<accession>A0A518E2M2</accession>
<dbReference type="Gene3D" id="3.40.50.10320">
    <property type="entry name" value="LmbE-like"/>
    <property type="match status" value="1"/>
</dbReference>
<organism evidence="2 3">
    <name type="scientific">Lignipirellula cremea</name>
    <dbReference type="NCBI Taxonomy" id="2528010"/>
    <lineage>
        <taxon>Bacteria</taxon>
        <taxon>Pseudomonadati</taxon>
        <taxon>Planctomycetota</taxon>
        <taxon>Planctomycetia</taxon>
        <taxon>Pirellulales</taxon>
        <taxon>Pirellulaceae</taxon>
        <taxon>Lignipirellula</taxon>
    </lineage>
</organism>
<dbReference type="AlphaFoldDB" id="A0A518E2M2"/>
<dbReference type="EMBL" id="CP036433">
    <property type="protein sequence ID" value="QDU98339.1"/>
    <property type="molecule type" value="Genomic_DNA"/>
</dbReference>
<reference evidence="2 3" key="1">
    <citation type="submission" date="2019-02" db="EMBL/GenBank/DDBJ databases">
        <title>Deep-cultivation of Planctomycetes and their phenomic and genomic characterization uncovers novel biology.</title>
        <authorList>
            <person name="Wiegand S."/>
            <person name="Jogler M."/>
            <person name="Boedeker C."/>
            <person name="Pinto D."/>
            <person name="Vollmers J."/>
            <person name="Rivas-Marin E."/>
            <person name="Kohn T."/>
            <person name="Peeters S.H."/>
            <person name="Heuer A."/>
            <person name="Rast P."/>
            <person name="Oberbeckmann S."/>
            <person name="Bunk B."/>
            <person name="Jeske O."/>
            <person name="Meyerdierks A."/>
            <person name="Storesund J.E."/>
            <person name="Kallscheuer N."/>
            <person name="Luecker S."/>
            <person name="Lage O.M."/>
            <person name="Pohl T."/>
            <person name="Merkel B.J."/>
            <person name="Hornburger P."/>
            <person name="Mueller R.-W."/>
            <person name="Bruemmer F."/>
            <person name="Labrenz M."/>
            <person name="Spormann A.M."/>
            <person name="Op den Camp H."/>
            <person name="Overmann J."/>
            <person name="Amann R."/>
            <person name="Jetten M.S.M."/>
            <person name="Mascher T."/>
            <person name="Medema M.H."/>
            <person name="Devos D.P."/>
            <person name="Kaster A.-K."/>
            <person name="Ovreas L."/>
            <person name="Rohde M."/>
            <person name="Galperin M.Y."/>
            <person name="Jogler C."/>
        </authorList>
    </citation>
    <scope>NUCLEOTIDE SEQUENCE [LARGE SCALE GENOMIC DNA]</scope>
    <source>
        <strain evidence="2 3">Pla85_3_4</strain>
    </source>
</reference>
<dbReference type="Proteomes" id="UP000317648">
    <property type="component" value="Chromosome"/>
</dbReference>
<gene>
    <name evidence="2" type="ORF">Pla8534_62060</name>
</gene>